<sequence>MSTTYYAVVEVTEDSGPFCGGHIDLLGRMLGRHEGVTGRTPLEIWVRGNEVGVFAGDTSYLRSEGWKPAVGHHGAPRRWWQRWRNHH</sequence>
<protein>
    <submittedName>
        <fullName evidence="1">Uncharacterized protein</fullName>
    </submittedName>
</protein>
<keyword evidence="2" id="KW-1185">Reference proteome</keyword>
<accession>A0A514DDZ2</accession>
<gene>
    <name evidence="1" type="primary">157</name>
    <name evidence="1" type="ORF">SEA_PHRAPPUCCINO_157</name>
</gene>
<proteinExistence type="predicted"/>
<evidence type="ECO:0000313" key="1">
    <source>
        <dbReference type="EMBL" id="QDH91832.1"/>
    </source>
</evidence>
<organism evidence="1 2">
    <name type="scientific">Mycobacterium phage Phrappuccino</name>
    <dbReference type="NCBI Taxonomy" id="2591223"/>
    <lineage>
        <taxon>Viruses</taxon>
        <taxon>Duplodnaviria</taxon>
        <taxon>Heunggongvirae</taxon>
        <taxon>Uroviricota</taxon>
        <taxon>Caudoviricetes</taxon>
        <taxon>Phrappuccinovirus</taxon>
        <taxon>Phrappuccinovirus phrappuccino</taxon>
        <taxon>Phreappuccinovirus Phrappuccino</taxon>
    </lineage>
</organism>
<evidence type="ECO:0000313" key="2">
    <source>
        <dbReference type="Proteomes" id="UP000316777"/>
    </source>
</evidence>
<dbReference type="RefSeq" id="YP_010059846.1">
    <property type="nucleotide sequence ID" value="NC_054727.1"/>
</dbReference>
<reference evidence="1 2" key="1">
    <citation type="submission" date="2019-05" db="EMBL/GenBank/DDBJ databases">
        <authorList>
            <person name="Pope W.H."/>
            <person name="Garlena R.A."/>
            <person name="Russell D.A."/>
            <person name="Jacobs-Sera D."/>
            <person name="Hatfull G.F."/>
        </authorList>
    </citation>
    <scope>NUCLEOTIDE SEQUENCE [LARGE SCALE GENOMIC DNA]</scope>
</reference>
<dbReference type="Proteomes" id="UP000316777">
    <property type="component" value="Segment"/>
</dbReference>
<dbReference type="EMBL" id="MK937592">
    <property type="protein sequence ID" value="QDH91832.1"/>
    <property type="molecule type" value="Genomic_DNA"/>
</dbReference>
<name>A0A514DDZ2_9CAUD</name>
<dbReference type="GeneID" id="64767078"/>
<dbReference type="KEGG" id="vg:64767078"/>